<evidence type="ECO:0000313" key="2">
    <source>
        <dbReference type="Proteomes" id="UP000886833"/>
    </source>
</evidence>
<evidence type="ECO:0000313" key="1">
    <source>
        <dbReference type="EMBL" id="HIT38114.1"/>
    </source>
</evidence>
<dbReference type="AlphaFoldDB" id="A0A9D1GD84"/>
<reference evidence="1" key="1">
    <citation type="submission" date="2020-10" db="EMBL/GenBank/DDBJ databases">
        <authorList>
            <person name="Gilroy R."/>
        </authorList>
    </citation>
    <scope>NUCLEOTIDE SEQUENCE</scope>
    <source>
        <strain evidence="1">CHK195-26880</strain>
    </source>
</reference>
<accession>A0A9D1GD84</accession>
<protein>
    <submittedName>
        <fullName evidence="1">Uncharacterized protein</fullName>
    </submittedName>
</protein>
<proteinExistence type="predicted"/>
<reference evidence="1" key="2">
    <citation type="journal article" date="2021" name="PeerJ">
        <title>Extensive microbial diversity within the chicken gut microbiome revealed by metagenomics and culture.</title>
        <authorList>
            <person name="Gilroy R."/>
            <person name="Ravi A."/>
            <person name="Getino M."/>
            <person name="Pursley I."/>
            <person name="Horton D.L."/>
            <person name="Alikhan N.F."/>
            <person name="Baker D."/>
            <person name="Gharbi K."/>
            <person name="Hall N."/>
            <person name="Watson M."/>
            <person name="Adriaenssens E.M."/>
            <person name="Foster-Nyarko E."/>
            <person name="Jarju S."/>
            <person name="Secka A."/>
            <person name="Antonio M."/>
            <person name="Oren A."/>
            <person name="Chaudhuri R.R."/>
            <person name="La Ragione R."/>
            <person name="Hildebrand F."/>
            <person name="Pallen M.J."/>
        </authorList>
    </citation>
    <scope>NUCLEOTIDE SEQUENCE</scope>
    <source>
        <strain evidence="1">CHK195-26880</strain>
    </source>
</reference>
<sequence length="413" mass="47587">MDNDNSTLNEVLQFGKLVQLINKELKIKKVYDCEYMLINHSVEDVIHVLEDLSDSYNSIKDETLGNSIKFSDCLEKYLVLVKKYYESLFIKNGDKDKVADKYLKKVSEPTKRNGYYIHYNKSNIGMIMSDVQKTLSLMKEAVQVFYKVYNNKKLIAELSTKDIDNSDYLEFQIKESELLHLLGVTAGQLRDNPDFQKLTGNKKMNSTQILEWILKDSEGNNDLLQYSEDFIKRILNSANYNVVEKQFSPEVSSQLLNYHKIKSKSETFMKYGPLEKVSLVAKLQGNATLSKNSKSNTVMITKTDIYKKYPWAYFGSVQQPNNKYIETLQIDSNENKKELFRYSKPAIVKGIETIDGAGSVDGGRLFSPEEQFDLFVDAYTSFGDTMDFTDLISYFQQLSDSYDPDISRGKSRR</sequence>
<name>A0A9D1GD84_9FIRM</name>
<organism evidence="1 2">
    <name type="scientific">Candidatus Onthousia faecipullorum</name>
    <dbReference type="NCBI Taxonomy" id="2840887"/>
    <lineage>
        <taxon>Bacteria</taxon>
        <taxon>Bacillati</taxon>
        <taxon>Bacillota</taxon>
        <taxon>Bacilli</taxon>
        <taxon>Candidatus Onthousia</taxon>
    </lineage>
</organism>
<gene>
    <name evidence="1" type="ORF">IAB59_06535</name>
</gene>
<comment type="caution">
    <text evidence="1">The sequence shown here is derived from an EMBL/GenBank/DDBJ whole genome shotgun (WGS) entry which is preliminary data.</text>
</comment>
<dbReference type="EMBL" id="DVKQ01000083">
    <property type="protein sequence ID" value="HIT38114.1"/>
    <property type="molecule type" value="Genomic_DNA"/>
</dbReference>
<dbReference type="Proteomes" id="UP000886833">
    <property type="component" value="Unassembled WGS sequence"/>
</dbReference>